<dbReference type="OMA" id="NENDWIS"/>
<name>A0A3B6LS98_WHEAT</name>
<dbReference type="Proteomes" id="UP000019116">
    <property type="component" value="Chromosome 5B"/>
</dbReference>
<dbReference type="Gene3D" id="3.40.50.1820">
    <property type="entry name" value="alpha/beta hydrolase"/>
    <property type="match status" value="1"/>
</dbReference>
<dbReference type="PANTHER" id="PTHR31479">
    <property type="entry name" value="ALPHA/BETA-HYDROLASES SUPERFAMILY PROTEIN"/>
    <property type="match status" value="1"/>
</dbReference>
<dbReference type="Gramene" id="TraesCS5B03G0996900.1">
    <property type="protein sequence ID" value="TraesCS5B03G0996900.1.CDS"/>
    <property type="gene ID" value="TraesCS5B03G0996900"/>
</dbReference>
<dbReference type="Gramene" id="TraesCS5B02G402500.1">
    <property type="protein sequence ID" value="TraesCS5B02G402500.1"/>
    <property type="gene ID" value="TraesCS5B02G402500"/>
</dbReference>
<reference evidence="1" key="2">
    <citation type="submission" date="2018-10" db="UniProtKB">
        <authorList>
            <consortium name="EnsemblPlants"/>
        </authorList>
    </citation>
    <scope>IDENTIFICATION</scope>
</reference>
<dbReference type="SUPFAM" id="SSF53474">
    <property type="entry name" value="alpha/beta-Hydrolases"/>
    <property type="match status" value="1"/>
</dbReference>
<evidence type="ECO:0000313" key="1">
    <source>
        <dbReference type="EnsemblPlants" id="TraesCS5B02G402500.1"/>
    </source>
</evidence>
<dbReference type="PANTHER" id="PTHR31479:SF42">
    <property type="entry name" value="FUNGAL LIPASE-LIKE DOMAIN-CONTAINING PROTEIN"/>
    <property type="match status" value="1"/>
</dbReference>
<dbReference type="Gramene" id="TraesNOR5B03G02993320.1">
    <property type="protein sequence ID" value="TraesNOR5B03G02993320.1"/>
    <property type="gene ID" value="TraesNOR5B03G02993320"/>
</dbReference>
<keyword evidence="2" id="KW-1185">Reference proteome</keyword>
<reference evidence="1" key="1">
    <citation type="submission" date="2018-08" db="EMBL/GenBank/DDBJ databases">
        <authorList>
            <person name="Rossello M."/>
        </authorList>
    </citation>
    <scope>NUCLEOTIDE SEQUENCE [LARGE SCALE GENOMIC DNA]</scope>
    <source>
        <strain evidence="1">cv. Chinese Spring</strain>
    </source>
</reference>
<dbReference type="AlphaFoldDB" id="A0A3B6LS98"/>
<sequence length="332" mass="38024">MDNEEHRRHIATCLVKGVYVHEKERAAMNRTEKLAPAWWESFGFRLEKELREQISFSISDTISDTIFNTIADNIYGAIFGTNYGAISDTIYGAIFEKVPAKDFWLDANIVANTMNDRTRYKLARGAVEELMVGQTPDPKRCLDVWLAGHSLGGSLALEVGRDMMVQGLNLPTFLFNPPQVSLTPLLNLLNATEVAKWDLHFTSFVLKVAVGHFSESRRDHMEELFSKLEPWVPNLYVNENDWISQGFIDYLELRQKFQERFPNAGAVWMTMSYRDLVHRLLVDGKEQPHLLPSATLWKSRLHPREHSLDQLLKPDSELGLGATPYRYTLPEA</sequence>
<evidence type="ECO:0008006" key="3">
    <source>
        <dbReference type="Google" id="ProtNLM"/>
    </source>
</evidence>
<dbReference type="EnsemblPlants" id="TraesCS5B02G402500.1">
    <property type="protein sequence ID" value="TraesCS5B02G402500.1"/>
    <property type="gene ID" value="TraesCS5B02G402500"/>
</dbReference>
<protein>
    <recommendedName>
        <fullName evidence="3">Fungal lipase-like domain-containing protein</fullName>
    </recommendedName>
</protein>
<accession>A0A3B6LS98</accession>
<evidence type="ECO:0000313" key="2">
    <source>
        <dbReference type="Proteomes" id="UP000019116"/>
    </source>
</evidence>
<organism evidence="1">
    <name type="scientific">Triticum aestivum</name>
    <name type="common">Wheat</name>
    <dbReference type="NCBI Taxonomy" id="4565"/>
    <lineage>
        <taxon>Eukaryota</taxon>
        <taxon>Viridiplantae</taxon>
        <taxon>Streptophyta</taxon>
        <taxon>Embryophyta</taxon>
        <taxon>Tracheophyta</taxon>
        <taxon>Spermatophyta</taxon>
        <taxon>Magnoliopsida</taxon>
        <taxon>Liliopsida</taxon>
        <taxon>Poales</taxon>
        <taxon>Poaceae</taxon>
        <taxon>BOP clade</taxon>
        <taxon>Pooideae</taxon>
        <taxon>Triticodae</taxon>
        <taxon>Triticeae</taxon>
        <taxon>Triticinae</taxon>
        <taxon>Triticum</taxon>
    </lineage>
</organism>
<dbReference type="InterPro" id="IPR029058">
    <property type="entry name" value="AB_hydrolase_fold"/>
</dbReference>
<proteinExistence type="predicted"/>